<dbReference type="FunFam" id="2.60.40.840:FF:000002">
    <property type="entry name" value="Arrestin 3"/>
    <property type="match status" value="1"/>
</dbReference>
<comment type="similarity">
    <text evidence="1">Belongs to the arrestin family.</text>
</comment>
<dbReference type="AlphaFoldDB" id="A0AAW0TU67"/>
<dbReference type="PRINTS" id="PR00309">
    <property type="entry name" value="ARRESTIN"/>
</dbReference>
<dbReference type="Pfam" id="PF00339">
    <property type="entry name" value="Arrestin_N"/>
    <property type="match status" value="1"/>
</dbReference>
<dbReference type="PANTHER" id="PTHR11792">
    <property type="entry name" value="ARRESTIN"/>
    <property type="match status" value="1"/>
</dbReference>
<evidence type="ECO:0000313" key="6">
    <source>
        <dbReference type="Proteomes" id="UP001487740"/>
    </source>
</evidence>
<feature type="region of interest" description="Disordered" evidence="3">
    <location>
        <begin position="338"/>
        <end position="359"/>
    </location>
</feature>
<dbReference type="InterPro" id="IPR014752">
    <property type="entry name" value="Arrestin-like_C"/>
</dbReference>
<evidence type="ECO:0000256" key="2">
    <source>
        <dbReference type="ARBA" id="ARBA00022606"/>
    </source>
</evidence>
<name>A0AAW0TU67_SCYPA</name>
<dbReference type="InterPro" id="IPR014756">
    <property type="entry name" value="Ig_E-set"/>
</dbReference>
<evidence type="ECO:0000256" key="3">
    <source>
        <dbReference type="SAM" id="MobiDB-lite"/>
    </source>
</evidence>
<feature type="domain" description="Arrestin C-terminal-like" evidence="4">
    <location>
        <begin position="182"/>
        <end position="340"/>
    </location>
</feature>
<dbReference type="Pfam" id="PF02752">
    <property type="entry name" value="Arrestin_C"/>
    <property type="match status" value="1"/>
</dbReference>
<accession>A0AAW0TU67</accession>
<dbReference type="PANTHER" id="PTHR11792:SF17">
    <property type="entry name" value="KURTZ ARRESTIN"/>
    <property type="match status" value="1"/>
</dbReference>
<sequence>MVFSFHVYRKSAPNGKLSVYVGRRDYTDHLTHVDPIDGMVWLERDYVKERRVFAQVVMTYRYGREEDEVMGLTFARDMVVASAQVYPPSPLTKSPNSLQERLQKKLGVNSFPFHLEMPRSAPASVTLQQGYKEETGRPCGVQWELRIFRRSCVRLLIRRFQYAPAKQGRKPTASCTKEFLLSPGKLHLQVALDRQIYYHEEAVKVAVTVSNQSNKQVKKVKVSVVQLVEVSLGPAGHVRNTVASIESQDGCPVVPGAGLTRSFSLTPTLRLNQQRRGVAVDGRLKSEDTNLASSTLFTNPDHRDKFGIVVSYVARVKLSMGTLGGELAAEVPFTLMNPPLEETGGGEAAEAQRDDTDRSTRLIIEECRRLSLSDLLEPQKSEDSMDKEDKEEKEEKEEHKEDVDEDDVFKTQQPVPQVVPPVE</sequence>
<gene>
    <name evidence="5" type="ORF">O3P69_010413</name>
</gene>
<keyword evidence="2" id="KW-0716">Sensory transduction</keyword>
<dbReference type="GO" id="GO:0016060">
    <property type="term" value="P:negative regulation of phospholipase C-activating phototransduction signaling pathway"/>
    <property type="evidence" value="ECO:0007669"/>
    <property type="project" value="UniProtKB-ARBA"/>
</dbReference>
<organism evidence="5 6">
    <name type="scientific">Scylla paramamosain</name>
    <name type="common">Mud crab</name>
    <dbReference type="NCBI Taxonomy" id="85552"/>
    <lineage>
        <taxon>Eukaryota</taxon>
        <taxon>Metazoa</taxon>
        <taxon>Ecdysozoa</taxon>
        <taxon>Arthropoda</taxon>
        <taxon>Crustacea</taxon>
        <taxon>Multicrustacea</taxon>
        <taxon>Malacostraca</taxon>
        <taxon>Eumalacostraca</taxon>
        <taxon>Eucarida</taxon>
        <taxon>Decapoda</taxon>
        <taxon>Pleocyemata</taxon>
        <taxon>Brachyura</taxon>
        <taxon>Eubrachyura</taxon>
        <taxon>Portunoidea</taxon>
        <taxon>Portunidae</taxon>
        <taxon>Portuninae</taxon>
        <taxon>Scylla</taxon>
    </lineage>
</organism>
<feature type="compositionally biased region" description="Basic and acidic residues" evidence="3">
    <location>
        <begin position="350"/>
        <end position="359"/>
    </location>
</feature>
<feature type="region of interest" description="Disordered" evidence="3">
    <location>
        <begin position="373"/>
        <end position="423"/>
    </location>
</feature>
<dbReference type="InterPro" id="IPR014753">
    <property type="entry name" value="Arrestin_N"/>
</dbReference>
<evidence type="ECO:0000259" key="4">
    <source>
        <dbReference type="SMART" id="SM01017"/>
    </source>
</evidence>
<reference evidence="5 6" key="1">
    <citation type="submission" date="2023-03" db="EMBL/GenBank/DDBJ databases">
        <title>High-quality genome of Scylla paramamosain provides insights in environmental adaptation.</title>
        <authorList>
            <person name="Zhang L."/>
        </authorList>
    </citation>
    <scope>NUCLEOTIDE SEQUENCE [LARGE SCALE GENOMIC DNA]</scope>
    <source>
        <strain evidence="5">LZ_2023a</strain>
        <tissue evidence="5">Muscle</tissue>
    </source>
</reference>
<dbReference type="InterPro" id="IPR017864">
    <property type="entry name" value="Arrestin_CS"/>
</dbReference>
<dbReference type="SMART" id="SM01017">
    <property type="entry name" value="Arrestin_C"/>
    <property type="match status" value="1"/>
</dbReference>
<evidence type="ECO:0000313" key="5">
    <source>
        <dbReference type="EMBL" id="KAK8390683.1"/>
    </source>
</evidence>
<comment type="caution">
    <text evidence="5">The sequence shown here is derived from an EMBL/GenBank/DDBJ whole genome shotgun (WGS) entry which is preliminary data.</text>
</comment>
<dbReference type="GO" id="GO:0045494">
    <property type="term" value="P:photoreceptor cell maintenance"/>
    <property type="evidence" value="ECO:0007669"/>
    <property type="project" value="UniProtKB-ARBA"/>
</dbReference>
<proteinExistence type="inferred from homology"/>
<dbReference type="GO" id="GO:0007165">
    <property type="term" value="P:signal transduction"/>
    <property type="evidence" value="ECO:0007669"/>
    <property type="project" value="InterPro"/>
</dbReference>
<dbReference type="GO" id="GO:0007608">
    <property type="term" value="P:sensory perception of smell"/>
    <property type="evidence" value="ECO:0007669"/>
    <property type="project" value="UniProtKB-ARBA"/>
</dbReference>
<dbReference type="GO" id="GO:0005737">
    <property type="term" value="C:cytoplasm"/>
    <property type="evidence" value="ECO:0007669"/>
    <property type="project" value="TreeGrafter"/>
</dbReference>
<dbReference type="PROSITE" id="PS00295">
    <property type="entry name" value="ARRESTINS"/>
    <property type="match status" value="1"/>
</dbReference>
<dbReference type="GO" id="GO:0001664">
    <property type="term" value="F:G protein-coupled receptor binding"/>
    <property type="evidence" value="ECO:0007669"/>
    <property type="project" value="TreeGrafter"/>
</dbReference>
<protein>
    <recommendedName>
        <fullName evidence="4">Arrestin C-terminal-like domain-containing protein</fullName>
    </recommendedName>
</protein>
<dbReference type="InterPro" id="IPR000698">
    <property type="entry name" value="Arrestin"/>
</dbReference>
<dbReference type="InterPro" id="IPR011021">
    <property type="entry name" value="Arrestin-like_N"/>
</dbReference>
<dbReference type="InterPro" id="IPR011022">
    <property type="entry name" value="Arrestin_C-like"/>
</dbReference>
<evidence type="ECO:0000256" key="1">
    <source>
        <dbReference type="ARBA" id="ARBA00005298"/>
    </source>
</evidence>
<feature type="compositionally biased region" description="Basic and acidic residues" evidence="3">
    <location>
        <begin position="373"/>
        <end position="390"/>
    </location>
</feature>
<dbReference type="Gene3D" id="2.60.40.840">
    <property type="match status" value="1"/>
</dbReference>
<keyword evidence="6" id="KW-1185">Reference proteome</keyword>
<dbReference type="GO" id="GO:0002031">
    <property type="term" value="P:G protein-coupled receptor internalization"/>
    <property type="evidence" value="ECO:0007669"/>
    <property type="project" value="TreeGrafter"/>
</dbReference>
<dbReference type="Gene3D" id="2.60.40.640">
    <property type="match status" value="1"/>
</dbReference>
<dbReference type="SUPFAM" id="SSF81296">
    <property type="entry name" value="E set domains"/>
    <property type="match status" value="2"/>
</dbReference>
<dbReference type="EMBL" id="JARAKH010000025">
    <property type="protein sequence ID" value="KAK8390683.1"/>
    <property type="molecule type" value="Genomic_DNA"/>
</dbReference>
<dbReference type="Proteomes" id="UP001487740">
    <property type="component" value="Unassembled WGS sequence"/>
</dbReference>